<evidence type="ECO:0000313" key="2">
    <source>
        <dbReference type="EMBL" id="KAH3731197.1"/>
    </source>
</evidence>
<proteinExistence type="predicted"/>
<evidence type="ECO:0000259" key="1">
    <source>
        <dbReference type="Pfam" id="PF14663"/>
    </source>
</evidence>
<dbReference type="EMBL" id="JAIWYP010000012">
    <property type="protein sequence ID" value="KAH3731197.1"/>
    <property type="molecule type" value="Genomic_DNA"/>
</dbReference>
<organism evidence="2 3">
    <name type="scientific">Dreissena polymorpha</name>
    <name type="common">Zebra mussel</name>
    <name type="synonym">Mytilus polymorpha</name>
    <dbReference type="NCBI Taxonomy" id="45954"/>
    <lineage>
        <taxon>Eukaryota</taxon>
        <taxon>Metazoa</taxon>
        <taxon>Spiralia</taxon>
        <taxon>Lophotrochozoa</taxon>
        <taxon>Mollusca</taxon>
        <taxon>Bivalvia</taxon>
        <taxon>Autobranchia</taxon>
        <taxon>Heteroconchia</taxon>
        <taxon>Euheterodonta</taxon>
        <taxon>Imparidentia</taxon>
        <taxon>Neoheterodontei</taxon>
        <taxon>Myida</taxon>
        <taxon>Dreissenoidea</taxon>
        <taxon>Dreissenidae</taxon>
        <taxon>Dreissena</taxon>
    </lineage>
</organism>
<gene>
    <name evidence="2" type="ORF">DPMN_057205</name>
</gene>
<name>A0A9D4CV49_DREPO</name>
<accession>A0A9D4CV49</accession>
<comment type="caution">
    <text evidence="2">The sequence shown here is derived from an EMBL/GenBank/DDBJ whole genome shotgun (WGS) entry which is preliminary data.</text>
</comment>
<sequence length="66" mass="7599">MRVLLRAKMHGFSGWGIERLVGQLYDQSLSVAMTALTVLEEACELKVRAVFSPFWGYRQRPLKNEN</sequence>
<reference evidence="2" key="1">
    <citation type="journal article" date="2019" name="bioRxiv">
        <title>The Genome of the Zebra Mussel, Dreissena polymorpha: A Resource for Invasive Species Research.</title>
        <authorList>
            <person name="McCartney M.A."/>
            <person name="Auch B."/>
            <person name="Kono T."/>
            <person name="Mallez S."/>
            <person name="Zhang Y."/>
            <person name="Obille A."/>
            <person name="Becker A."/>
            <person name="Abrahante J.E."/>
            <person name="Garbe J."/>
            <person name="Badalamenti J.P."/>
            <person name="Herman A."/>
            <person name="Mangelson H."/>
            <person name="Liachko I."/>
            <person name="Sullivan S."/>
            <person name="Sone E.D."/>
            <person name="Koren S."/>
            <person name="Silverstein K.A.T."/>
            <person name="Beckman K.B."/>
            <person name="Gohl D.M."/>
        </authorList>
    </citation>
    <scope>NUCLEOTIDE SEQUENCE</scope>
    <source>
        <strain evidence="2">Duluth1</strain>
        <tissue evidence="2">Whole animal</tissue>
    </source>
</reference>
<protein>
    <recommendedName>
        <fullName evidence="1">Rapamycin-insensitive companion of mTOR domain-containing protein</fullName>
    </recommendedName>
</protein>
<dbReference type="Pfam" id="PF14663">
    <property type="entry name" value="RasGEF_N_2"/>
    <property type="match status" value="1"/>
</dbReference>
<feature type="domain" description="Rapamycin-insensitive companion of mTOR" evidence="1">
    <location>
        <begin position="12"/>
        <end position="46"/>
    </location>
</feature>
<dbReference type="InterPro" id="IPR029453">
    <property type="entry name" value="Rictor_IV"/>
</dbReference>
<dbReference type="AlphaFoldDB" id="A0A9D4CV49"/>
<evidence type="ECO:0000313" key="3">
    <source>
        <dbReference type="Proteomes" id="UP000828390"/>
    </source>
</evidence>
<dbReference type="Proteomes" id="UP000828390">
    <property type="component" value="Unassembled WGS sequence"/>
</dbReference>
<keyword evidence="3" id="KW-1185">Reference proteome</keyword>
<reference evidence="2" key="2">
    <citation type="submission" date="2020-11" db="EMBL/GenBank/DDBJ databases">
        <authorList>
            <person name="McCartney M.A."/>
            <person name="Auch B."/>
            <person name="Kono T."/>
            <person name="Mallez S."/>
            <person name="Becker A."/>
            <person name="Gohl D.M."/>
            <person name="Silverstein K.A.T."/>
            <person name="Koren S."/>
            <person name="Bechman K.B."/>
            <person name="Herman A."/>
            <person name="Abrahante J.E."/>
            <person name="Garbe J."/>
        </authorList>
    </citation>
    <scope>NUCLEOTIDE SEQUENCE</scope>
    <source>
        <strain evidence="2">Duluth1</strain>
        <tissue evidence="2">Whole animal</tissue>
    </source>
</reference>